<organism evidence="2 3">
    <name type="scientific">Trifolium medium</name>
    <dbReference type="NCBI Taxonomy" id="97028"/>
    <lineage>
        <taxon>Eukaryota</taxon>
        <taxon>Viridiplantae</taxon>
        <taxon>Streptophyta</taxon>
        <taxon>Embryophyta</taxon>
        <taxon>Tracheophyta</taxon>
        <taxon>Spermatophyta</taxon>
        <taxon>Magnoliopsida</taxon>
        <taxon>eudicotyledons</taxon>
        <taxon>Gunneridae</taxon>
        <taxon>Pentapetalae</taxon>
        <taxon>rosids</taxon>
        <taxon>fabids</taxon>
        <taxon>Fabales</taxon>
        <taxon>Fabaceae</taxon>
        <taxon>Papilionoideae</taxon>
        <taxon>50 kb inversion clade</taxon>
        <taxon>NPAAA clade</taxon>
        <taxon>Hologalegina</taxon>
        <taxon>IRL clade</taxon>
        <taxon>Trifolieae</taxon>
        <taxon>Trifolium</taxon>
    </lineage>
</organism>
<evidence type="ECO:0000313" key="2">
    <source>
        <dbReference type="EMBL" id="MCI80111.1"/>
    </source>
</evidence>
<evidence type="ECO:0000313" key="3">
    <source>
        <dbReference type="Proteomes" id="UP000265520"/>
    </source>
</evidence>
<dbReference type="Proteomes" id="UP000265520">
    <property type="component" value="Unassembled WGS sequence"/>
</dbReference>
<feature type="region of interest" description="Disordered" evidence="1">
    <location>
        <begin position="1"/>
        <end position="61"/>
    </location>
</feature>
<reference evidence="2 3" key="1">
    <citation type="journal article" date="2018" name="Front. Plant Sci.">
        <title>Red Clover (Trifolium pratense) and Zigzag Clover (T. medium) - A Picture of Genomic Similarities and Differences.</title>
        <authorList>
            <person name="Dluhosova J."/>
            <person name="Istvanek J."/>
            <person name="Nedelnik J."/>
            <person name="Repkova J."/>
        </authorList>
    </citation>
    <scope>NUCLEOTIDE SEQUENCE [LARGE SCALE GENOMIC DNA]</scope>
    <source>
        <strain evidence="3">cv. 10/8</strain>
        <tissue evidence="2">Leaf</tissue>
    </source>
</reference>
<sequence>DSKKNPANLNRFESGQKVQYRENQSQRHQPHTGGVKSNTTTSAPHNHTPSTPPPATITTWT</sequence>
<dbReference type="EMBL" id="LXQA010988106">
    <property type="protein sequence ID" value="MCI80111.1"/>
    <property type="molecule type" value="Genomic_DNA"/>
</dbReference>
<accession>A0A392UZ14</accession>
<dbReference type="AlphaFoldDB" id="A0A392UZ14"/>
<name>A0A392UZ14_9FABA</name>
<keyword evidence="3" id="KW-1185">Reference proteome</keyword>
<protein>
    <submittedName>
        <fullName evidence="2">Uncharacterized protein</fullName>
    </submittedName>
</protein>
<comment type="caution">
    <text evidence="2">The sequence shown here is derived from an EMBL/GenBank/DDBJ whole genome shotgun (WGS) entry which is preliminary data.</text>
</comment>
<proteinExistence type="predicted"/>
<feature type="non-terminal residue" evidence="2">
    <location>
        <position position="1"/>
    </location>
</feature>
<feature type="compositionally biased region" description="Polar residues" evidence="1">
    <location>
        <begin position="35"/>
        <end position="47"/>
    </location>
</feature>
<evidence type="ECO:0000256" key="1">
    <source>
        <dbReference type="SAM" id="MobiDB-lite"/>
    </source>
</evidence>
<feature type="compositionally biased region" description="Polar residues" evidence="1">
    <location>
        <begin position="1"/>
        <end position="27"/>
    </location>
</feature>